<feature type="transmembrane region" description="Helical" evidence="1">
    <location>
        <begin position="200"/>
        <end position="220"/>
    </location>
</feature>
<organism evidence="3 4">
    <name type="scientific">Bodo saltans</name>
    <name type="common">Flagellated protozoan</name>
    <dbReference type="NCBI Taxonomy" id="75058"/>
    <lineage>
        <taxon>Eukaryota</taxon>
        <taxon>Discoba</taxon>
        <taxon>Euglenozoa</taxon>
        <taxon>Kinetoplastea</taxon>
        <taxon>Metakinetoplastina</taxon>
        <taxon>Eubodonida</taxon>
        <taxon>Bodonidae</taxon>
        <taxon>Bodo</taxon>
    </lineage>
</organism>
<dbReference type="GO" id="GO:0016717">
    <property type="term" value="F:oxidoreductase activity, acting on paired donors, with oxidation of a pair of donors resulting in the reduction of molecular oxygen to two molecules of water"/>
    <property type="evidence" value="ECO:0007669"/>
    <property type="project" value="TreeGrafter"/>
</dbReference>
<dbReference type="Proteomes" id="UP000051952">
    <property type="component" value="Unassembled WGS sequence"/>
</dbReference>
<dbReference type="GO" id="GO:0016020">
    <property type="term" value="C:membrane"/>
    <property type="evidence" value="ECO:0007669"/>
    <property type="project" value="TreeGrafter"/>
</dbReference>
<dbReference type="OMA" id="RESHAFW"/>
<dbReference type="GO" id="GO:0008610">
    <property type="term" value="P:lipid biosynthetic process"/>
    <property type="evidence" value="ECO:0007669"/>
    <property type="project" value="UniProtKB-ARBA"/>
</dbReference>
<accession>A0A0S4JNH5</accession>
<protein>
    <submittedName>
        <fullName evidence="3">Delta(12)-fatty acid dehydrogenase, putative</fullName>
    </submittedName>
</protein>
<dbReference type="EMBL" id="CYKH01001972">
    <property type="protein sequence ID" value="CUG91797.1"/>
    <property type="molecule type" value="Genomic_DNA"/>
</dbReference>
<gene>
    <name evidence="3" type="ORF">BSAL_34180</name>
</gene>
<evidence type="ECO:0000256" key="1">
    <source>
        <dbReference type="SAM" id="Phobius"/>
    </source>
</evidence>
<keyword evidence="1" id="KW-1133">Transmembrane helix</keyword>
<dbReference type="InterPro" id="IPR005804">
    <property type="entry name" value="FA_desaturase_dom"/>
</dbReference>
<dbReference type="VEuPathDB" id="TriTrypDB:BSAL_34180"/>
<keyword evidence="4" id="KW-1185">Reference proteome</keyword>
<keyword evidence="1" id="KW-0472">Membrane</keyword>
<evidence type="ECO:0000313" key="3">
    <source>
        <dbReference type="EMBL" id="CUG91797.1"/>
    </source>
</evidence>
<feature type="transmembrane region" description="Helical" evidence="1">
    <location>
        <begin position="98"/>
        <end position="118"/>
    </location>
</feature>
<dbReference type="PANTHER" id="PTHR19353:SF19">
    <property type="entry name" value="DELTA(5) FATTY ACID DESATURASE C-RELATED"/>
    <property type="match status" value="1"/>
</dbReference>
<name>A0A0S4JNH5_BODSA</name>
<feature type="domain" description="Fatty acid desaturase" evidence="2">
    <location>
        <begin position="68"/>
        <end position="333"/>
    </location>
</feature>
<feature type="transmembrane region" description="Helical" evidence="1">
    <location>
        <begin position="226"/>
        <end position="249"/>
    </location>
</feature>
<keyword evidence="1" id="KW-0812">Transmembrane</keyword>
<dbReference type="AlphaFoldDB" id="A0A0S4JNH5"/>
<dbReference type="PANTHER" id="PTHR19353">
    <property type="entry name" value="FATTY ACID DESATURASE 2"/>
    <property type="match status" value="1"/>
</dbReference>
<feature type="transmembrane region" description="Helical" evidence="1">
    <location>
        <begin position="159"/>
        <end position="179"/>
    </location>
</feature>
<dbReference type="OrthoDB" id="10260134at2759"/>
<sequence>MKTDPVNSEVTGCNQKKLPLPAHLSTPPVIAWPTLLLALLSCSWYGYTHFRYFYSGGITYQSALAQWFVAAYLCFTPTHDATHDAVASSRAGKRLSKGINAAVGRCCALPLCAPFYAFRFLHLQHHKYTNVVGKDPDLWSSLPPSLNSLMEASAMNSSSLQFVLGHLVVMIVMPFKWVTQLYSYIFHYVRHRAERPTSEVIESYVMMLIQVFYPLISLGLYGRESHAFWCYALPGYLAIGLLACSFDYLPHRPHGTTDIYQGTNLTALFSTTTNNRTGSRRSTSYITSPLTWPMLYQNYHVIHHLYPWIPFYRYSTVWTALEEQLLDAGVPIVPLLPVGLPRSKVEKKKR</sequence>
<dbReference type="InterPro" id="IPR012171">
    <property type="entry name" value="Fatty_acid_desaturase"/>
</dbReference>
<reference evidence="4" key="1">
    <citation type="submission" date="2015-09" db="EMBL/GenBank/DDBJ databases">
        <authorList>
            <consortium name="Pathogen Informatics"/>
        </authorList>
    </citation>
    <scope>NUCLEOTIDE SEQUENCE [LARGE SCALE GENOMIC DNA]</scope>
    <source>
        <strain evidence="4">Lake Konstanz</strain>
    </source>
</reference>
<evidence type="ECO:0000259" key="2">
    <source>
        <dbReference type="Pfam" id="PF00487"/>
    </source>
</evidence>
<proteinExistence type="predicted"/>
<dbReference type="Pfam" id="PF00487">
    <property type="entry name" value="FA_desaturase"/>
    <property type="match status" value="1"/>
</dbReference>
<evidence type="ECO:0000313" key="4">
    <source>
        <dbReference type="Proteomes" id="UP000051952"/>
    </source>
</evidence>
<feature type="transmembrane region" description="Helical" evidence="1">
    <location>
        <begin position="29"/>
        <end position="47"/>
    </location>
</feature>